<dbReference type="Proteomes" id="UP000219193">
    <property type="component" value="Unassembled WGS sequence"/>
</dbReference>
<name>A0A285X2E9_9FLAO</name>
<gene>
    <name evidence="3" type="ORF">SAMN06296241_0716</name>
</gene>
<evidence type="ECO:0000256" key="2">
    <source>
        <dbReference type="SAM" id="SignalP"/>
    </source>
</evidence>
<evidence type="ECO:0000313" key="4">
    <source>
        <dbReference type="Proteomes" id="UP000219193"/>
    </source>
</evidence>
<keyword evidence="1" id="KW-1133">Transmembrane helix</keyword>
<dbReference type="OrthoDB" id="9807384at2"/>
<feature type="chain" id="PRO_5012696222" description="Oxygen tolerance" evidence="2">
    <location>
        <begin position="38"/>
        <end position="544"/>
    </location>
</feature>
<feature type="signal peptide" evidence="2">
    <location>
        <begin position="1"/>
        <end position="37"/>
    </location>
</feature>
<keyword evidence="4" id="KW-1185">Reference proteome</keyword>
<keyword evidence="1" id="KW-0812">Transmembrane</keyword>
<evidence type="ECO:0000313" key="3">
    <source>
        <dbReference type="EMBL" id="SOC79196.1"/>
    </source>
</evidence>
<proteinExistence type="predicted"/>
<keyword evidence="2" id="KW-0732">Signal</keyword>
<feature type="transmembrane region" description="Helical" evidence="1">
    <location>
        <begin position="166"/>
        <end position="184"/>
    </location>
</feature>
<dbReference type="EMBL" id="OCMF01000001">
    <property type="protein sequence ID" value="SOC79196.1"/>
    <property type="molecule type" value="Genomic_DNA"/>
</dbReference>
<accession>A0A285X2E9</accession>
<organism evidence="3 4">
    <name type="scientific">Salinimicrobium sediminis</name>
    <dbReference type="NCBI Taxonomy" id="1343891"/>
    <lineage>
        <taxon>Bacteria</taxon>
        <taxon>Pseudomonadati</taxon>
        <taxon>Bacteroidota</taxon>
        <taxon>Flavobacteriia</taxon>
        <taxon>Flavobacteriales</taxon>
        <taxon>Flavobacteriaceae</taxon>
        <taxon>Salinimicrobium</taxon>
    </lineage>
</organism>
<keyword evidence="1" id="KW-0472">Membrane</keyword>
<dbReference type="RefSeq" id="WP_097054953.1">
    <property type="nucleotide sequence ID" value="NZ_OCMF01000001.1"/>
</dbReference>
<dbReference type="AlphaFoldDB" id="A0A285X2E9"/>
<protein>
    <recommendedName>
        <fullName evidence="5">Oxygen tolerance</fullName>
    </recommendedName>
</protein>
<reference evidence="4" key="1">
    <citation type="submission" date="2017-09" db="EMBL/GenBank/DDBJ databases">
        <authorList>
            <person name="Varghese N."/>
            <person name="Submissions S."/>
        </authorList>
    </citation>
    <scope>NUCLEOTIDE SEQUENCE [LARGE SCALE GENOMIC DNA]</scope>
    <source>
        <strain evidence="4">CGMCC 1.12641</strain>
    </source>
</reference>
<evidence type="ECO:0000256" key="1">
    <source>
        <dbReference type="SAM" id="Phobius"/>
    </source>
</evidence>
<feature type="transmembrane region" description="Helical" evidence="1">
    <location>
        <begin position="342"/>
        <end position="361"/>
    </location>
</feature>
<evidence type="ECO:0008006" key="5">
    <source>
        <dbReference type="Google" id="ProtNLM"/>
    </source>
</evidence>
<sequence>MEKRLRQNHIFDSLWKAVLVSCLLTFFLAAVSVSALAQEVSASVDTTNIKIGEQITYRLSVESDGGSPVVFPEGQTFSPLEMIEAYAIDTSEIGDRQRLIREYALTQFDSGQYTIPQQRVLINDREFRTDSFSVVVNDVVVDTTKQKMYPIKPAVEVPPAFGIPQWLWWLLGLILLGIVGYLLYKSRQKRKEAAKQLPPYEQALYELKQLDNSHLLEQREIKEYYSQLSAAVRRYLDGEVYDHALESTTNELIAYLEAERDRGKLKLENTTISKLKIILERADLAKFANSKPDVLTAKEDRASVENVIKDTKASIPQPTEEELLADQEYRERLERKRKVKKIIFGILAVVILISAATAYIISTKGLDYFADTYLGNTSKEMLEGEWIESEYGTPPVSIASPDVLVRELKDSTAVASGKETFNFGSLESSVFLSVNTRPAGEDFNLEGAVEEVYSYLEANGAKNIITKQEEFETLNGAKGMKIFGTMSFQKSEKSKPIQKEYAILNFGMGEGYQQIVMIYNEGDKYAEEIAQRVSTSVELIKMEN</sequence>